<dbReference type="Pfam" id="PF01471">
    <property type="entry name" value="PG_binding_1"/>
    <property type="match status" value="1"/>
</dbReference>
<keyword evidence="5 7" id="KW-0573">Peptidoglycan synthesis</keyword>
<keyword evidence="10" id="KW-1185">Reference proteome</keyword>
<dbReference type="InterPro" id="IPR005490">
    <property type="entry name" value="LD_TPept_cat_dom"/>
</dbReference>
<dbReference type="Pfam" id="PF20142">
    <property type="entry name" value="Scaffold"/>
    <property type="match status" value="1"/>
</dbReference>
<dbReference type="EMBL" id="BMJC01000002">
    <property type="protein sequence ID" value="GGA98468.1"/>
    <property type="molecule type" value="Genomic_DNA"/>
</dbReference>
<reference evidence="9" key="1">
    <citation type="journal article" date="2014" name="Int. J. Syst. Evol. Microbiol.">
        <title>Complete genome sequence of Corynebacterium casei LMG S-19264T (=DSM 44701T), isolated from a smear-ripened cheese.</title>
        <authorList>
            <consortium name="US DOE Joint Genome Institute (JGI-PGF)"/>
            <person name="Walter F."/>
            <person name="Albersmeier A."/>
            <person name="Kalinowski J."/>
            <person name="Ruckert C."/>
        </authorList>
    </citation>
    <scope>NUCLEOTIDE SEQUENCE</scope>
    <source>
        <strain evidence="9">CGMCC 1.15448</strain>
    </source>
</reference>
<dbReference type="Gene3D" id="2.40.440.10">
    <property type="entry name" value="L,D-transpeptidase catalytic domain-like"/>
    <property type="match status" value="1"/>
</dbReference>
<accession>A0A8J2UD60</accession>
<keyword evidence="3" id="KW-0808">Transferase</keyword>
<dbReference type="GO" id="GO:0009252">
    <property type="term" value="P:peptidoglycan biosynthetic process"/>
    <property type="evidence" value="ECO:0007669"/>
    <property type="project" value="UniProtKB-UniPathway"/>
</dbReference>
<comment type="pathway">
    <text evidence="1 7">Cell wall biogenesis; peptidoglycan biosynthesis.</text>
</comment>
<organism evidence="9 10">
    <name type="scientific">Puia dinghuensis</name>
    <dbReference type="NCBI Taxonomy" id="1792502"/>
    <lineage>
        <taxon>Bacteria</taxon>
        <taxon>Pseudomonadati</taxon>
        <taxon>Bacteroidota</taxon>
        <taxon>Chitinophagia</taxon>
        <taxon>Chitinophagales</taxon>
        <taxon>Chitinophagaceae</taxon>
        <taxon>Puia</taxon>
    </lineage>
</organism>
<dbReference type="Proteomes" id="UP000607559">
    <property type="component" value="Unassembled WGS sequence"/>
</dbReference>
<dbReference type="UniPathway" id="UPA00219"/>
<proteinExistence type="inferred from homology"/>
<name>A0A8J2UD60_9BACT</name>
<evidence type="ECO:0000259" key="8">
    <source>
        <dbReference type="PROSITE" id="PS52029"/>
    </source>
</evidence>
<dbReference type="GO" id="GO:0004180">
    <property type="term" value="F:carboxypeptidase activity"/>
    <property type="evidence" value="ECO:0007669"/>
    <property type="project" value="UniProtKB-ARBA"/>
</dbReference>
<evidence type="ECO:0000256" key="7">
    <source>
        <dbReference type="PROSITE-ProRule" id="PRU01373"/>
    </source>
</evidence>
<dbReference type="GO" id="GO:0071555">
    <property type="term" value="P:cell wall organization"/>
    <property type="evidence" value="ECO:0007669"/>
    <property type="project" value="UniProtKB-UniRule"/>
</dbReference>
<dbReference type="SUPFAM" id="SSF47090">
    <property type="entry name" value="PGBD-like"/>
    <property type="match status" value="1"/>
</dbReference>
<keyword evidence="6 7" id="KW-0961">Cell wall biogenesis/degradation</keyword>
<reference evidence="9" key="2">
    <citation type="submission" date="2020-09" db="EMBL/GenBank/DDBJ databases">
        <authorList>
            <person name="Sun Q."/>
            <person name="Zhou Y."/>
        </authorList>
    </citation>
    <scope>NUCLEOTIDE SEQUENCE</scope>
    <source>
        <strain evidence="9">CGMCC 1.15448</strain>
    </source>
</reference>
<sequence length="513" mass="58342">MPAASASEITIPRNTTIDPAHAYSDLFLDSIDLVDFIRQQHLNDTLANELHNFYNARNFQYAWFTRDGLTEQALAFSTLYQYSQDSSTGRKWLDGELNSLESEDSLQLTAIDPVLQRTEMLMTWRFMNYLNHRYTDKKQRLTAFLQLIPVRKQVPLDMARSLVADSGMALATSGMEGPWYQALARELPKYLDWQQAGGWGRLPRTNKSYKPGDKAGFIIAVKKRLLFTGEMVPSDTTQLFDEQLETAIKAFQGVHGLTPDGRIGPTVIKELNIPVKAQIKQILVNLQRMYWMPADADKQIIIVNIPDFRLQIMDSGRPALAMNVVVGKEGHSTVLFSGRLDRIIFNPYWNVPPSIVKKEILPGMEKDTAYLTKHDMETTGMEQGLPAIRQRPGEKNELGRIKFLFPNSFNIYLHDSPHKELFNMTRRAYSHGCIRVANARGLAAWLLRDMPGWSAEDIDKAIATGQNIGLKLNEPVAVLIVYYTAWVDEENKLQFREDIYGHDSTVAGRLFLP</sequence>
<dbReference type="Gene3D" id="1.10.101.10">
    <property type="entry name" value="PGBD-like superfamily/PGBD"/>
    <property type="match status" value="1"/>
</dbReference>
<dbReference type="InterPro" id="IPR052905">
    <property type="entry name" value="LD-transpeptidase_YkuD-like"/>
</dbReference>
<dbReference type="CDD" id="cd16913">
    <property type="entry name" value="YkuD_like"/>
    <property type="match status" value="1"/>
</dbReference>
<dbReference type="Pfam" id="PF03734">
    <property type="entry name" value="YkuD"/>
    <property type="match status" value="1"/>
</dbReference>
<evidence type="ECO:0000313" key="10">
    <source>
        <dbReference type="Proteomes" id="UP000607559"/>
    </source>
</evidence>
<dbReference type="InterPro" id="IPR045380">
    <property type="entry name" value="LD_TPept_scaffold_dom"/>
</dbReference>
<comment type="caution">
    <text evidence="9">The sequence shown here is derived from an EMBL/GenBank/DDBJ whole genome shotgun (WGS) entry which is preliminary data.</text>
</comment>
<dbReference type="InterPro" id="IPR002477">
    <property type="entry name" value="Peptidoglycan-bd-like"/>
</dbReference>
<dbReference type="InterPro" id="IPR036365">
    <property type="entry name" value="PGBD-like_sf"/>
</dbReference>
<dbReference type="AlphaFoldDB" id="A0A8J2UD60"/>
<dbReference type="PANTHER" id="PTHR41533">
    <property type="entry name" value="L,D-TRANSPEPTIDASE HI_1667-RELATED"/>
    <property type="match status" value="1"/>
</dbReference>
<dbReference type="PANTHER" id="PTHR41533:SF2">
    <property type="entry name" value="BLR7131 PROTEIN"/>
    <property type="match status" value="1"/>
</dbReference>
<feature type="active site" description="Proton donor/acceptor" evidence="7">
    <location>
        <position position="414"/>
    </location>
</feature>
<gene>
    <name evidence="9" type="ORF">GCM10011511_22210</name>
</gene>
<protein>
    <recommendedName>
        <fullName evidence="8">L,D-TPase catalytic domain-containing protein</fullName>
    </recommendedName>
</protein>
<dbReference type="InterPro" id="IPR038063">
    <property type="entry name" value="Transpep_catalytic_dom"/>
</dbReference>
<evidence type="ECO:0000256" key="5">
    <source>
        <dbReference type="ARBA" id="ARBA00022984"/>
    </source>
</evidence>
<dbReference type="PROSITE" id="PS52029">
    <property type="entry name" value="LD_TPASE"/>
    <property type="match status" value="1"/>
</dbReference>
<dbReference type="GO" id="GO:0008360">
    <property type="term" value="P:regulation of cell shape"/>
    <property type="evidence" value="ECO:0007669"/>
    <property type="project" value="UniProtKB-UniRule"/>
</dbReference>
<dbReference type="GO" id="GO:0016740">
    <property type="term" value="F:transferase activity"/>
    <property type="evidence" value="ECO:0007669"/>
    <property type="project" value="UniProtKB-KW"/>
</dbReference>
<evidence type="ECO:0000256" key="2">
    <source>
        <dbReference type="ARBA" id="ARBA00005992"/>
    </source>
</evidence>
<dbReference type="InterPro" id="IPR036366">
    <property type="entry name" value="PGBDSf"/>
</dbReference>
<evidence type="ECO:0000256" key="3">
    <source>
        <dbReference type="ARBA" id="ARBA00022679"/>
    </source>
</evidence>
<feature type="active site" description="Nucleophile" evidence="7">
    <location>
        <position position="433"/>
    </location>
</feature>
<evidence type="ECO:0000256" key="6">
    <source>
        <dbReference type="ARBA" id="ARBA00023316"/>
    </source>
</evidence>
<evidence type="ECO:0000256" key="1">
    <source>
        <dbReference type="ARBA" id="ARBA00004752"/>
    </source>
</evidence>
<evidence type="ECO:0000313" key="9">
    <source>
        <dbReference type="EMBL" id="GGA98468.1"/>
    </source>
</evidence>
<comment type="similarity">
    <text evidence="2">Belongs to the YkuD family.</text>
</comment>
<evidence type="ECO:0000256" key="4">
    <source>
        <dbReference type="ARBA" id="ARBA00022960"/>
    </source>
</evidence>
<feature type="domain" description="L,D-TPase catalytic" evidence="8">
    <location>
        <begin position="299"/>
        <end position="458"/>
    </location>
</feature>
<dbReference type="SUPFAM" id="SSF141523">
    <property type="entry name" value="L,D-transpeptidase catalytic domain-like"/>
    <property type="match status" value="1"/>
</dbReference>
<keyword evidence="4 7" id="KW-0133">Cell shape</keyword>